<keyword evidence="1" id="KW-1133">Transmembrane helix</keyword>
<dbReference type="InterPro" id="IPR046062">
    <property type="entry name" value="DUF6020"/>
</dbReference>
<dbReference type="Pfam" id="PF19484">
    <property type="entry name" value="DUF6020"/>
    <property type="match status" value="1"/>
</dbReference>
<dbReference type="AlphaFoldDB" id="E0S011"/>
<keyword evidence="3" id="KW-1185">Reference proteome</keyword>
<evidence type="ECO:0000313" key="3">
    <source>
        <dbReference type="Proteomes" id="UP000001299"/>
    </source>
</evidence>
<keyword evidence="1" id="KW-0812">Transmembrane</keyword>
<proteinExistence type="predicted"/>
<dbReference type="STRING" id="515622.bpr_I0464"/>
<dbReference type="eggNOG" id="ENOG502Z972">
    <property type="taxonomic scope" value="Bacteria"/>
</dbReference>
<dbReference type="HOGENOM" id="CLU_025183_1_0_9"/>
<evidence type="ECO:0008006" key="4">
    <source>
        <dbReference type="Google" id="ProtNLM"/>
    </source>
</evidence>
<organism evidence="2 3">
    <name type="scientific">Butyrivibrio proteoclasticus (strain ATCC 51982 / DSM 14932 / B316)</name>
    <name type="common">Clostridium proteoclasticum</name>
    <dbReference type="NCBI Taxonomy" id="515622"/>
    <lineage>
        <taxon>Bacteria</taxon>
        <taxon>Bacillati</taxon>
        <taxon>Bacillota</taxon>
        <taxon>Clostridia</taxon>
        <taxon>Lachnospirales</taxon>
        <taxon>Lachnospiraceae</taxon>
        <taxon>Butyrivibrio</taxon>
    </lineage>
</organism>
<name>E0S011_BUTPB</name>
<gene>
    <name evidence="2" type="ordered locus">bpr_I0464</name>
</gene>
<reference evidence="2 3" key="1">
    <citation type="journal article" date="2010" name="PLoS ONE">
        <title>The glycobiome of the rumen bacterium Butyrivibrio proteoclasticus B316(T) highlights adaptation to a polysaccharide-rich environment.</title>
        <authorList>
            <person name="Kelly W.J."/>
            <person name="Leahy S.C."/>
            <person name="Altermann E."/>
            <person name="Yeoman C.J."/>
            <person name="Dunne J.C."/>
            <person name="Kong Z."/>
            <person name="Pacheco D.M."/>
            <person name="Li D."/>
            <person name="Noel S.J."/>
            <person name="Moon C.D."/>
            <person name="Cookson A.L."/>
            <person name="Attwood G.T."/>
        </authorList>
    </citation>
    <scope>NUCLEOTIDE SEQUENCE [LARGE SCALE GENOMIC DNA]</scope>
    <source>
        <strain evidence="3">ATCC 51982 / DSM 14932 / B316</strain>
    </source>
</reference>
<keyword evidence="1" id="KW-0472">Membrane</keyword>
<feature type="transmembrane region" description="Helical" evidence="1">
    <location>
        <begin position="148"/>
        <end position="166"/>
    </location>
</feature>
<feature type="transmembrane region" description="Helical" evidence="1">
    <location>
        <begin position="21"/>
        <end position="47"/>
    </location>
</feature>
<evidence type="ECO:0000313" key="2">
    <source>
        <dbReference type="EMBL" id="ADL33212.1"/>
    </source>
</evidence>
<protein>
    <recommendedName>
        <fullName evidence="4">Dolichyl-phosphate-mannose-protein mannosyltransferase</fullName>
    </recommendedName>
</protein>
<feature type="transmembrane region" description="Helical" evidence="1">
    <location>
        <begin position="436"/>
        <end position="453"/>
    </location>
</feature>
<feature type="transmembrane region" description="Helical" evidence="1">
    <location>
        <begin position="405"/>
        <end position="424"/>
    </location>
</feature>
<accession>E0S011</accession>
<feature type="transmembrane region" description="Helical" evidence="1">
    <location>
        <begin position="178"/>
        <end position="211"/>
    </location>
</feature>
<sequence>MKANIDKIKRVFIGEKRNDSVLIRLLIFGSIWLPCFAVFLNLFPGTYSTDTSAQMAEALGYNHFTNYNPFVNTIVVTLFVKIGLLAGNINVGIALYTLFQFSLYAAVGSFITYLFYQKGFKLIVVAVVLAFYAINPVNLLYSVGMWKDTFFAVTFLACSVMIYLCLTGEREWNAKNKVLLFLLVLFTSLTRNSSWTALLIFGVVLFAKGFIRNRKDSKSRAVSSLLKNMGTSGRVGLTVVIGAVMSVIVMSVIYPSFGVGNVSASRALSLQVQQIARSVQDNEITETEKERIQDFLQTGKGLNDIVENYDPTIIDPLKSIFDFDVISNRGGNFSKLYFDMMRAHPKAYLDAFVDHTILYWWPVKPKWIWDNRIYDNDYGIARSSKLFLGHDIGGELYDKMKVIPGFRLITSSASALWLIILCMIINSLEKKSGRNILYLPPLIIIVGLILFSYASLFRYTYAAFILKPMYFLYLYAEVEEKV</sequence>
<dbReference type="EMBL" id="CP001810">
    <property type="protein sequence ID" value="ADL33212.1"/>
    <property type="molecule type" value="Genomic_DNA"/>
</dbReference>
<evidence type="ECO:0000256" key="1">
    <source>
        <dbReference type="SAM" id="Phobius"/>
    </source>
</evidence>
<feature type="transmembrane region" description="Helical" evidence="1">
    <location>
        <begin position="232"/>
        <end position="254"/>
    </location>
</feature>
<feature type="transmembrane region" description="Helical" evidence="1">
    <location>
        <begin position="122"/>
        <end position="141"/>
    </location>
</feature>
<feature type="transmembrane region" description="Helical" evidence="1">
    <location>
        <begin position="93"/>
        <end position="116"/>
    </location>
</feature>
<dbReference type="Proteomes" id="UP000001299">
    <property type="component" value="Chromosome 1"/>
</dbReference>
<dbReference type="RefSeq" id="WP_013279869.1">
    <property type="nucleotide sequence ID" value="NC_014387.1"/>
</dbReference>
<dbReference type="KEGG" id="bpb:bpr_I0464"/>